<dbReference type="Pfam" id="PF12229">
    <property type="entry name" value="PG_binding_4"/>
    <property type="match status" value="1"/>
</dbReference>
<organism evidence="4 5">
    <name type="scientific">Thermosinus carboxydivorans Nor1</name>
    <dbReference type="NCBI Taxonomy" id="401526"/>
    <lineage>
        <taxon>Bacteria</taxon>
        <taxon>Bacillati</taxon>
        <taxon>Bacillota</taxon>
        <taxon>Negativicutes</taxon>
        <taxon>Selenomonadales</taxon>
        <taxon>Sporomusaceae</taxon>
        <taxon>Thermosinus</taxon>
    </lineage>
</organism>
<dbReference type="InterPro" id="IPR011098">
    <property type="entry name" value="G5_dom"/>
</dbReference>
<keyword evidence="5" id="KW-1185">Reference proteome</keyword>
<evidence type="ECO:0000256" key="1">
    <source>
        <dbReference type="ARBA" id="ARBA00022729"/>
    </source>
</evidence>
<dbReference type="PANTHER" id="PTHR35788">
    <property type="entry name" value="EXPORTED PROTEIN-RELATED"/>
    <property type="match status" value="1"/>
</dbReference>
<dbReference type="PANTHER" id="PTHR35788:SF1">
    <property type="entry name" value="EXPORTED PROTEIN"/>
    <property type="match status" value="1"/>
</dbReference>
<feature type="domain" description="G5" evidence="3">
    <location>
        <begin position="360"/>
        <end position="439"/>
    </location>
</feature>
<sequence>MKKKHMTIIAALVGAALAASALSPLLWPRVYAGVTVDGVDVGGIGRAEVYQILLLWQKEQQERRVAVYYGDTRFEITADAIDFVLDADATLEEVWGIGRRGVWWERLKNIYLAAAEGYRVPVRFRYNETKLANLLAQWKENIDRPSRNATVSLLTGGIIPQEPGRKLETEALRPLLLKALRSPDVKDVAMPVTPVYPEITVADLQRTGIRENLSRFTTVFDPKDTNRTANIRLAARKINGHIVYPGQTFSFNETVGPREKAYGFKEALEIVDGEFVPGVGGGVCQVSSTLYNAVLLANLPVVERSNHSKPLGYVGLGRDATVAYGVLDFKFSNSTNGPIMIMAEVEGDKLHVGIFGQERTNETVEVLAAERKVIPPAIIKKQDQDMFLGETRVDKQGKPGYEVTTIRVVRRNGQEIKREILAKDRYLPENTIVKVGVKLPPFTQSSGLGDKEHKIGE</sequence>
<gene>
    <name evidence="4" type="ORF">TcarDRAFT_0118</name>
</gene>
<accession>A1HTH4</accession>
<evidence type="ECO:0000256" key="2">
    <source>
        <dbReference type="SAM" id="SignalP"/>
    </source>
</evidence>
<name>A1HTH4_9FIRM</name>
<dbReference type="Pfam" id="PF07501">
    <property type="entry name" value="G5"/>
    <property type="match status" value="1"/>
</dbReference>
<dbReference type="RefSeq" id="WP_007290328.1">
    <property type="nucleotide sequence ID" value="NZ_AAWL01000025.1"/>
</dbReference>
<protein>
    <submittedName>
        <fullName evidence="4">VanW family protein</fullName>
    </submittedName>
</protein>
<dbReference type="InterPro" id="IPR052913">
    <property type="entry name" value="Glycopeptide_resist_protein"/>
</dbReference>
<dbReference type="SMART" id="SM01208">
    <property type="entry name" value="G5"/>
    <property type="match status" value="1"/>
</dbReference>
<reference evidence="4 5" key="1">
    <citation type="submission" date="2007-01" db="EMBL/GenBank/DDBJ databases">
        <title>Annotation of the draft genome assembly of Thermosinus carboxydivorans Nor1.</title>
        <authorList>
            <consortium name="US DOE Joint Genome Institute (JGI-ORNL)"/>
            <person name="Larimer F."/>
            <person name="Land M."/>
            <person name="Hauser L."/>
        </authorList>
    </citation>
    <scope>NUCLEOTIDE SEQUENCE [LARGE SCALE GENOMIC DNA]</scope>
    <source>
        <strain evidence="4 5">Nor1</strain>
    </source>
</reference>
<dbReference type="EMBL" id="AAWL01000025">
    <property type="protein sequence ID" value="EAX46652.1"/>
    <property type="molecule type" value="Genomic_DNA"/>
</dbReference>
<evidence type="ECO:0000259" key="3">
    <source>
        <dbReference type="PROSITE" id="PS51109"/>
    </source>
</evidence>
<feature type="signal peptide" evidence="2">
    <location>
        <begin position="1"/>
        <end position="21"/>
    </location>
</feature>
<dbReference type="Gene3D" id="2.20.230.10">
    <property type="entry name" value="Resuscitation-promoting factor rpfb"/>
    <property type="match status" value="1"/>
</dbReference>
<dbReference type="OrthoDB" id="9797191at2"/>
<feature type="chain" id="PRO_5039088637" evidence="2">
    <location>
        <begin position="22"/>
        <end position="457"/>
    </location>
</feature>
<keyword evidence="1 2" id="KW-0732">Signal</keyword>
<dbReference type="InterPro" id="IPR007391">
    <property type="entry name" value="Vancomycin_resist_VanW"/>
</dbReference>
<dbReference type="Proteomes" id="UP000005139">
    <property type="component" value="Unassembled WGS sequence"/>
</dbReference>
<dbReference type="eggNOG" id="COG2720">
    <property type="taxonomic scope" value="Bacteria"/>
</dbReference>
<dbReference type="InterPro" id="IPR022029">
    <property type="entry name" value="YoaR-like_PG-bd"/>
</dbReference>
<comment type="caution">
    <text evidence="4">The sequence shown here is derived from an EMBL/GenBank/DDBJ whole genome shotgun (WGS) entry which is preliminary data.</text>
</comment>
<dbReference type="AlphaFoldDB" id="A1HTH4"/>
<evidence type="ECO:0000313" key="5">
    <source>
        <dbReference type="Proteomes" id="UP000005139"/>
    </source>
</evidence>
<evidence type="ECO:0000313" key="4">
    <source>
        <dbReference type="EMBL" id="EAX46652.1"/>
    </source>
</evidence>
<reference evidence="4 5" key="2">
    <citation type="submission" date="2007-01" db="EMBL/GenBank/DDBJ databases">
        <title>Sequencing of the draft genome and assembly of Thermosinus carboxydivorans Nor1.</title>
        <authorList>
            <consortium name="US DOE Joint Genome Institute (JGI-PGF)"/>
            <person name="Copeland A."/>
            <person name="Lucas S."/>
            <person name="Lapidus A."/>
            <person name="Barry K."/>
            <person name="Glavina del Rio T."/>
            <person name="Dalin E."/>
            <person name="Tice H."/>
            <person name="Bruce D."/>
            <person name="Pitluck S."/>
            <person name="Richardson P."/>
        </authorList>
    </citation>
    <scope>NUCLEOTIDE SEQUENCE [LARGE SCALE GENOMIC DNA]</scope>
    <source>
        <strain evidence="4 5">Nor1</strain>
    </source>
</reference>
<dbReference type="Pfam" id="PF04294">
    <property type="entry name" value="VanW"/>
    <property type="match status" value="1"/>
</dbReference>
<dbReference type="PROSITE" id="PS51109">
    <property type="entry name" value="G5"/>
    <property type="match status" value="1"/>
</dbReference>
<proteinExistence type="predicted"/>